<dbReference type="EMBL" id="LOPU01000001">
    <property type="protein sequence ID" value="KTG11635.1"/>
    <property type="molecule type" value="Genomic_DNA"/>
</dbReference>
<keyword evidence="2" id="KW-0804">Transcription</keyword>
<dbReference type="OrthoDB" id="202021at2157"/>
<dbReference type="Pfam" id="PF04967">
    <property type="entry name" value="HTH_10"/>
    <property type="match status" value="1"/>
</dbReference>
<reference evidence="5 6" key="1">
    <citation type="submission" date="2015-12" db="EMBL/GenBank/DDBJ databases">
        <title>Haloprofundus marisrubri gen. nov., sp. nov., an extremely halophilic archaeon isolated from the Discovery deep brine-seawater interface in the Red Sea.</title>
        <authorList>
            <person name="Zhang G."/>
            <person name="Stingl U."/>
            <person name="Rashid M."/>
        </authorList>
    </citation>
    <scope>NUCLEOTIDE SEQUENCE [LARGE SCALE GENOMIC DNA]</scope>
    <source>
        <strain evidence="5 6">SB9</strain>
    </source>
</reference>
<evidence type="ECO:0000259" key="3">
    <source>
        <dbReference type="Pfam" id="PF04967"/>
    </source>
</evidence>
<dbReference type="InterPro" id="IPR031803">
    <property type="entry name" value="BAT_GAF/HTH-assoc"/>
</dbReference>
<sequence length="223" mass="24867">MSTIAEVELPANEFALRQALVSIPGAEFEVVRLAAHESDHVMPYVRVSGAETETITEALESDPSIEDAELLDDLGDELLYRMNWVENIRVIMHILLDEGGTVMEMHGQDDRWHLRILFPTRDALSATHEFCTDKGLTFSIKNIYDLKQSTGRGEFGLTEDQYTALVTAAESGYFDVPREVTMSELAAELGVSQQALSERLRRGHKTLVESALRVGDASFGDDY</sequence>
<feature type="domain" description="HTH bat-type" evidence="3">
    <location>
        <begin position="157"/>
        <end position="208"/>
    </location>
</feature>
<evidence type="ECO:0000256" key="2">
    <source>
        <dbReference type="ARBA" id="ARBA00023163"/>
    </source>
</evidence>
<dbReference type="Gene3D" id="1.10.10.10">
    <property type="entry name" value="Winged helix-like DNA-binding domain superfamily/Winged helix DNA-binding domain"/>
    <property type="match status" value="1"/>
</dbReference>
<dbReference type="STRING" id="1514971.AUR64_00125"/>
<dbReference type="InterPro" id="IPR007050">
    <property type="entry name" value="HTH_bacterioopsin"/>
</dbReference>
<name>A0A0W1REX1_9EURY</name>
<organism evidence="5 6">
    <name type="scientific">Haloprofundus marisrubri</name>
    <dbReference type="NCBI Taxonomy" id="1514971"/>
    <lineage>
        <taxon>Archaea</taxon>
        <taxon>Methanobacteriati</taxon>
        <taxon>Methanobacteriota</taxon>
        <taxon>Stenosarchaea group</taxon>
        <taxon>Halobacteria</taxon>
        <taxon>Halobacteriales</taxon>
        <taxon>Haloferacaceae</taxon>
        <taxon>Haloprofundus</taxon>
    </lineage>
</organism>
<protein>
    <submittedName>
        <fullName evidence="5">DNA-binding protein</fullName>
    </submittedName>
</protein>
<proteinExistence type="predicted"/>
<dbReference type="GO" id="GO:0003677">
    <property type="term" value="F:DNA binding"/>
    <property type="evidence" value="ECO:0007669"/>
    <property type="project" value="UniProtKB-KW"/>
</dbReference>
<evidence type="ECO:0000259" key="4">
    <source>
        <dbReference type="Pfam" id="PF15915"/>
    </source>
</evidence>
<keyword evidence="6" id="KW-1185">Reference proteome</keyword>
<dbReference type="Pfam" id="PF15915">
    <property type="entry name" value="BAT"/>
    <property type="match status" value="1"/>
</dbReference>
<gene>
    <name evidence="5" type="ORF">AUR64_00125</name>
</gene>
<dbReference type="AlphaFoldDB" id="A0A0W1REX1"/>
<dbReference type="InterPro" id="IPR036388">
    <property type="entry name" value="WH-like_DNA-bd_sf"/>
</dbReference>
<evidence type="ECO:0000256" key="1">
    <source>
        <dbReference type="ARBA" id="ARBA00023015"/>
    </source>
</evidence>
<evidence type="ECO:0000313" key="5">
    <source>
        <dbReference type="EMBL" id="KTG11635.1"/>
    </source>
</evidence>
<keyword evidence="5" id="KW-0238">DNA-binding</keyword>
<accession>A0A0W1REX1</accession>
<comment type="caution">
    <text evidence="5">The sequence shown here is derived from an EMBL/GenBank/DDBJ whole genome shotgun (WGS) entry which is preliminary data.</text>
</comment>
<dbReference type="PANTHER" id="PTHR34236:SF1">
    <property type="entry name" value="DIMETHYL SULFOXIDE REDUCTASE TRANSCRIPTIONAL ACTIVATOR"/>
    <property type="match status" value="1"/>
</dbReference>
<dbReference type="Proteomes" id="UP000054387">
    <property type="component" value="Unassembled WGS sequence"/>
</dbReference>
<dbReference type="PANTHER" id="PTHR34236">
    <property type="entry name" value="DIMETHYL SULFOXIDE REDUCTASE TRANSCRIPTIONAL ACTIVATOR"/>
    <property type="match status" value="1"/>
</dbReference>
<feature type="domain" description="Bacterioopsin transcriptional activator GAF and HTH associated" evidence="4">
    <location>
        <begin position="19"/>
        <end position="132"/>
    </location>
</feature>
<evidence type="ECO:0000313" key="6">
    <source>
        <dbReference type="Proteomes" id="UP000054387"/>
    </source>
</evidence>
<keyword evidence="1" id="KW-0805">Transcription regulation</keyword>
<dbReference type="RefSeq" id="WP_058579920.1">
    <property type="nucleotide sequence ID" value="NZ_LOPU01000001.1"/>
</dbReference>